<evidence type="ECO:0000313" key="2">
    <source>
        <dbReference type="EMBL" id="VAW71421.1"/>
    </source>
</evidence>
<accession>A0A3B0XV92</accession>
<feature type="domain" description="Putative adhesin Stv" evidence="1">
    <location>
        <begin position="77"/>
        <end position="181"/>
    </location>
</feature>
<dbReference type="InterPro" id="IPR050708">
    <property type="entry name" value="T6SS_VgrG/RHS"/>
</dbReference>
<dbReference type="EMBL" id="UOFJ01000599">
    <property type="protein sequence ID" value="VAW71421.1"/>
    <property type="molecule type" value="Genomic_DNA"/>
</dbReference>
<dbReference type="AlphaFoldDB" id="A0A3B0XV92"/>
<proteinExistence type="predicted"/>
<feature type="non-terminal residue" evidence="2">
    <location>
        <position position="1"/>
    </location>
</feature>
<reference evidence="2" key="1">
    <citation type="submission" date="2018-06" db="EMBL/GenBank/DDBJ databases">
        <authorList>
            <person name="Zhirakovskaya E."/>
        </authorList>
    </citation>
    <scope>NUCLEOTIDE SEQUENCE</scope>
</reference>
<dbReference type="PRINTS" id="PR00394">
    <property type="entry name" value="RHSPROTEIN"/>
</dbReference>
<dbReference type="NCBIfam" id="TIGR03696">
    <property type="entry name" value="Rhs_assc_core"/>
    <property type="match status" value="1"/>
</dbReference>
<dbReference type="Gene3D" id="2.180.10.10">
    <property type="entry name" value="RHS repeat-associated core"/>
    <property type="match status" value="1"/>
</dbReference>
<dbReference type="PANTHER" id="PTHR32305">
    <property type="match status" value="1"/>
</dbReference>
<gene>
    <name evidence="2" type="ORF">MNBD_GAMMA10-1636</name>
</gene>
<organism evidence="2">
    <name type="scientific">hydrothermal vent metagenome</name>
    <dbReference type="NCBI Taxonomy" id="652676"/>
    <lineage>
        <taxon>unclassified sequences</taxon>
        <taxon>metagenomes</taxon>
        <taxon>ecological metagenomes</taxon>
    </lineage>
</organism>
<name>A0A3B0XV92_9ZZZZ</name>
<evidence type="ECO:0000259" key="1">
    <source>
        <dbReference type="Pfam" id="PF21527"/>
    </source>
</evidence>
<sequence length="216" mass="23695">CEEIENNLRFQGQYFDEETGLHYNRHRYYNPGTGQFISQDPIGLLGGVNNYQYAPNPVGWTDPLGLCKDDVALEPGVIFAGHGAVEAGTFEMPVGSSLTIYSELGATITEDLGVAIETGKVPDELFSRTYGPGEETPNFRLYKPDSGVIVQPTSVTVPAPTLASDLIQPNMGKCQWGACTSNSTYSNSNQIYHTDGIYKSENSTFYKKTENGWEKV</sequence>
<protein>
    <submittedName>
        <fullName evidence="2">Rhs-family protein</fullName>
    </submittedName>
</protein>
<dbReference type="PANTHER" id="PTHR32305:SF15">
    <property type="entry name" value="PROTEIN RHSA-RELATED"/>
    <property type="match status" value="1"/>
</dbReference>
<dbReference type="InterPro" id="IPR049002">
    <property type="entry name" value="Stv"/>
</dbReference>
<dbReference type="InterPro" id="IPR022385">
    <property type="entry name" value="Rhs_assc_core"/>
</dbReference>
<dbReference type="Pfam" id="PF21527">
    <property type="entry name" value="Stv"/>
    <property type="match status" value="1"/>
</dbReference>